<dbReference type="GO" id="GO:0005524">
    <property type="term" value="F:ATP binding"/>
    <property type="evidence" value="ECO:0007669"/>
    <property type="project" value="UniProtKB-KW"/>
</dbReference>
<dbReference type="OrthoDB" id="8583677at2759"/>
<name>V4AVA6_LOTGI</name>
<dbReference type="GO" id="GO:0016773">
    <property type="term" value="F:phosphotransferase activity, alcohol group as acceptor"/>
    <property type="evidence" value="ECO:0007669"/>
    <property type="project" value="TreeGrafter"/>
</dbReference>
<evidence type="ECO:0000256" key="8">
    <source>
        <dbReference type="PIRSR" id="PIRSR624869-3"/>
    </source>
</evidence>
<sequence>MGLNLQPLIQGAVLKALSTRPIIAADVGYKGTQLKMSLYLEGKQRTAFKPKWYSRDYVITDSPVSGADRHNGEIAAFHLGRILGFRRTPLVSGRRVNMNTDIKPVGTKTLLDTFYMQDGNVCFYGRCYYCKGKDTGVCGEGDILEGTVVLWMPSHFQLKVRKHPWSRTYREGKLALWETDDGYCRKVQGIEFYRNGPILLDIIDTAIFDYLVGNADRHHYETFHNASQTMLLLLDNGKSFGNPYHDERSILAPLYQCCSVRVKTWEVLLSLQDGILGSVLKGVLQSDPIAPVLTDYHYTALDRRLQIILKEIEQCMKIFGMKVIVTS</sequence>
<organism evidence="10 11">
    <name type="scientific">Lottia gigantea</name>
    <name type="common">Giant owl limpet</name>
    <dbReference type="NCBI Taxonomy" id="225164"/>
    <lineage>
        <taxon>Eukaryota</taxon>
        <taxon>Metazoa</taxon>
        <taxon>Spiralia</taxon>
        <taxon>Lophotrochozoa</taxon>
        <taxon>Mollusca</taxon>
        <taxon>Gastropoda</taxon>
        <taxon>Patellogastropoda</taxon>
        <taxon>Lottioidea</taxon>
        <taxon>Lottiidae</taxon>
        <taxon>Lottia</taxon>
    </lineage>
</organism>
<dbReference type="GeneID" id="20246439"/>
<dbReference type="PANTHER" id="PTHR12450:SF14">
    <property type="entry name" value="GLYCOSAMINOGLYCAN XYLOSYLKINASE"/>
    <property type="match status" value="1"/>
</dbReference>
<dbReference type="GO" id="GO:0005794">
    <property type="term" value="C:Golgi apparatus"/>
    <property type="evidence" value="ECO:0007669"/>
    <property type="project" value="UniProtKB-SubCell"/>
</dbReference>
<dbReference type="HOGENOM" id="CLU_028926_1_0_1"/>
<evidence type="ECO:0000313" key="10">
    <source>
        <dbReference type="EMBL" id="ESO98910.1"/>
    </source>
</evidence>
<proteinExistence type="inferred from homology"/>
<dbReference type="AlphaFoldDB" id="V4AVA6"/>
<feature type="binding site" evidence="7">
    <location>
        <position position="33"/>
    </location>
    <ligand>
        <name>ATP</name>
        <dbReference type="ChEBI" id="CHEBI:30616"/>
    </ligand>
</feature>
<feature type="binding site" evidence="7">
    <location>
        <position position="221"/>
    </location>
    <ligand>
        <name>ATP</name>
        <dbReference type="ChEBI" id="CHEBI:30616"/>
    </ligand>
</feature>
<comment type="similarity">
    <text evidence="2">Belongs to the FAM20 family.</text>
</comment>
<feature type="domain" description="FAM20 C-terminal" evidence="9">
    <location>
        <begin position="114"/>
        <end position="320"/>
    </location>
</feature>
<dbReference type="Pfam" id="PF06702">
    <property type="entry name" value="Fam20C"/>
    <property type="match status" value="1"/>
</dbReference>
<evidence type="ECO:0000313" key="11">
    <source>
        <dbReference type="Proteomes" id="UP000030746"/>
    </source>
</evidence>
<reference evidence="10 11" key="1">
    <citation type="journal article" date="2013" name="Nature">
        <title>Insights into bilaterian evolution from three spiralian genomes.</title>
        <authorList>
            <person name="Simakov O."/>
            <person name="Marletaz F."/>
            <person name="Cho S.J."/>
            <person name="Edsinger-Gonzales E."/>
            <person name="Havlak P."/>
            <person name="Hellsten U."/>
            <person name="Kuo D.H."/>
            <person name="Larsson T."/>
            <person name="Lv J."/>
            <person name="Arendt D."/>
            <person name="Savage R."/>
            <person name="Osoegawa K."/>
            <person name="de Jong P."/>
            <person name="Grimwood J."/>
            <person name="Chapman J.A."/>
            <person name="Shapiro H."/>
            <person name="Aerts A."/>
            <person name="Otillar R.P."/>
            <person name="Terry A.Y."/>
            <person name="Boore J.L."/>
            <person name="Grigoriev I.V."/>
            <person name="Lindberg D.R."/>
            <person name="Seaver E.C."/>
            <person name="Weisblat D.A."/>
            <person name="Putnam N.H."/>
            <person name="Rokhsar D.S."/>
        </authorList>
    </citation>
    <scope>NUCLEOTIDE SEQUENCE [LARGE SCALE GENOMIC DNA]</scope>
</reference>
<keyword evidence="8" id="KW-0464">Manganese</keyword>
<dbReference type="EMBL" id="KB201205">
    <property type="protein sequence ID" value="ESO98910.1"/>
    <property type="molecule type" value="Genomic_DNA"/>
</dbReference>
<evidence type="ECO:0000256" key="4">
    <source>
        <dbReference type="ARBA" id="ARBA00023157"/>
    </source>
</evidence>
<keyword evidence="4" id="KW-1015">Disulfide bond</keyword>
<dbReference type="GO" id="GO:0046872">
    <property type="term" value="F:metal ion binding"/>
    <property type="evidence" value="ECO:0007669"/>
    <property type="project" value="UniProtKB-KW"/>
</dbReference>
<protein>
    <recommendedName>
        <fullName evidence="9">FAM20 C-terminal domain-containing protein</fullName>
    </recommendedName>
</protein>
<keyword evidence="3" id="KW-0333">Golgi apparatus</keyword>
<keyword evidence="7" id="KW-0067">ATP-binding</keyword>
<evidence type="ECO:0000259" key="9">
    <source>
        <dbReference type="Pfam" id="PF06702"/>
    </source>
</evidence>
<accession>V4AVA6</accession>
<dbReference type="Proteomes" id="UP000030746">
    <property type="component" value="Unassembled WGS sequence"/>
</dbReference>
<keyword evidence="8" id="KW-0479">Metal-binding</keyword>
<feature type="binding site" evidence="8">
    <location>
        <position position="235"/>
    </location>
    <ligand>
        <name>Mn(2+)</name>
        <dbReference type="ChEBI" id="CHEBI:29035"/>
    </ligand>
</feature>
<dbReference type="OMA" id="AVWEDDM"/>
<dbReference type="InterPro" id="IPR024869">
    <property type="entry name" value="FAM20"/>
</dbReference>
<dbReference type="InterPro" id="IPR009581">
    <property type="entry name" value="FAM20_C"/>
</dbReference>
<feature type="binding site" evidence="8">
    <location>
        <position position="68"/>
    </location>
    <ligand>
        <name>Mn(2+)</name>
        <dbReference type="ChEBI" id="CHEBI:29035"/>
    </ligand>
</feature>
<feature type="active site" evidence="6">
    <location>
        <position position="216"/>
    </location>
</feature>
<comment type="subcellular location">
    <subcellularLocation>
        <location evidence="1">Golgi apparatus</location>
    </subcellularLocation>
</comment>
<gene>
    <name evidence="10" type="ORF">LOTGIDRAFT_213698</name>
</gene>
<feature type="binding site" evidence="7">
    <location>
        <position position="235"/>
    </location>
    <ligand>
        <name>ATP</name>
        <dbReference type="ChEBI" id="CHEBI:30616"/>
    </ligand>
</feature>
<evidence type="ECO:0000256" key="1">
    <source>
        <dbReference type="ARBA" id="ARBA00004555"/>
    </source>
</evidence>
<evidence type="ECO:0000256" key="3">
    <source>
        <dbReference type="ARBA" id="ARBA00023034"/>
    </source>
</evidence>
<comment type="cofactor">
    <cofactor evidence="8">
        <name>Mn(2+)</name>
        <dbReference type="ChEBI" id="CHEBI:29035"/>
    </cofactor>
</comment>
<feature type="binding site" evidence="7">
    <location>
        <position position="49"/>
    </location>
    <ligand>
        <name>ATP</name>
        <dbReference type="ChEBI" id="CHEBI:30616"/>
    </ligand>
</feature>
<keyword evidence="11" id="KW-1185">Reference proteome</keyword>
<dbReference type="PANTHER" id="PTHR12450">
    <property type="entry name" value="DENTIN MATRIX PROTEIN 4 PROTEIN FAM20"/>
    <property type="match status" value="1"/>
</dbReference>
<dbReference type="KEGG" id="lgi:LOTGIDRAFT_213698"/>
<evidence type="ECO:0000256" key="5">
    <source>
        <dbReference type="ARBA" id="ARBA00023180"/>
    </source>
</evidence>
<dbReference type="CTD" id="20246439"/>
<dbReference type="RefSeq" id="XP_009050534.1">
    <property type="nucleotide sequence ID" value="XM_009052286.1"/>
</dbReference>
<keyword evidence="7" id="KW-0547">Nucleotide-binding</keyword>
<evidence type="ECO:0000256" key="7">
    <source>
        <dbReference type="PIRSR" id="PIRSR624869-2"/>
    </source>
</evidence>
<evidence type="ECO:0000256" key="6">
    <source>
        <dbReference type="PIRSR" id="PIRSR624869-1"/>
    </source>
</evidence>
<keyword evidence="5" id="KW-0325">Glycoprotein</keyword>
<dbReference type="STRING" id="225164.V4AVA6"/>
<evidence type="ECO:0000256" key="2">
    <source>
        <dbReference type="ARBA" id="ARBA00006557"/>
    </source>
</evidence>